<comment type="subunit">
    <text evidence="8">Monomer.</text>
</comment>
<keyword evidence="2 8" id="KW-0820">tRNA-binding</keyword>
<dbReference type="GO" id="GO:0004045">
    <property type="term" value="F:peptidyl-tRNA hydrolase activity"/>
    <property type="evidence" value="ECO:0007669"/>
    <property type="project" value="UniProtKB-UniRule"/>
</dbReference>
<evidence type="ECO:0000256" key="10">
    <source>
        <dbReference type="RuleBase" id="RU004320"/>
    </source>
</evidence>
<dbReference type="RefSeq" id="WP_158346128.1">
    <property type="nucleotide sequence ID" value="NZ_JAHQCW010000020.1"/>
</dbReference>
<comment type="function">
    <text evidence="8">Catalyzes the release of premature peptidyl moieties from peptidyl-tRNA molecules trapped in stalled 50S ribosomal subunits, and thus maintains levels of free tRNAs and 50S ribosomes.</text>
</comment>
<keyword evidence="12" id="KW-1185">Reference proteome</keyword>
<dbReference type="PANTHER" id="PTHR17224">
    <property type="entry name" value="PEPTIDYL-TRNA HYDROLASE"/>
    <property type="match status" value="1"/>
</dbReference>
<dbReference type="Proteomes" id="UP000712157">
    <property type="component" value="Unassembled WGS sequence"/>
</dbReference>
<evidence type="ECO:0000256" key="7">
    <source>
        <dbReference type="ARBA" id="ARBA00050038"/>
    </source>
</evidence>
<dbReference type="CDD" id="cd00462">
    <property type="entry name" value="PTH"/>
    <property type="match status" value="1"/>
</dbReference>
<comment type="catalytic activity">
    <reaction evidence="6 8 9">
        <text>an N-acyl-L-alpha-aminoacyl-tRNA + H2O = an N-acyl-L-amino acid + a tRNA + H(+)</text>
        <dbReference type="Rhea" id="RHEA:54448"/>
        <dbReference type="Rhea" id="RHEA-COMP:10123"/>
        <dbReference type="Rhea" id="RHEA-COMP:13883"/>
        <dbReference type="ChEBI" id="CHEBI:15377"/>
        <dbReference type="ChEBI" id="CHEBI:15378"/>
        <dbReference type="ChEBI" id="CHEBI:59874"/>
        <dbReference type="ChEBI" id="CHEBI:78442"/>
        <dbReference type="ChEBI" id="CHEBI:138191"/>
        <dbReference type="EC" id="3.1.1.29"/>
    </reaction>
</comment>
<comment type="function">
    <text evidence="8">Hydrolyzes ribosome-free peptidyl-tRNAs (with 1 or more amino acids incorporated), which drop off the ribosome during protein synthesis, or as a result of ribosome stalling.</text>
</comment>
<evidence type="ECO:0000256" key="8">
    <source>
        <dbReference type="HAMAP-Rule" id="MF_00083"/>
    </source>
</evidence>
<dbReference type="PROSITE" id="PS01195">
    <property type="entry name" value="PEPT_TRNA_HYDROL_1"/>
    <property type="match status" value="1"/>
</dbReference>
<evidence type="ECO:0000256" key="5">
    <source>
        <dbReference type="ARBA" id="ARBA00038063"/>
    </source>
</evidence>
<dbReference type="PROSITE" id="PS01196">
    <property type="entry name" value="PEPT_TRNA_HYDROL_2"/>
    <property type="match status" value="1"/>
</dbReference>
<evidence type="ECO:0000256" key="9">
    <source>
        <dbReference type="RuleBase" id="RU000673"/>
    </source>
</evidence>
<feature type="binding site" evidence="8">
    <location>
        <position position="113"/>
    </location>
    <ligand>
        <name>tRNA</name>
        <dbReference type="ChEBI" id="CHEBI:17843"/>
    </ligand>
</feature>
<proteinExistence type="inferred from homology"/>
<evidence type="ECO:0000256" key="2">
    <source>
        <dbReference type="ARBA" id="ARBA00022555"/>
    </source>
</evidence>
<dbReference type="GO" id="GO:0072344">
    <property type="term" value="P:rescue of stalled ribosome"/>
    <property type="evidence" value="ECO:0007669"/>
    <property type="project" value="UniProtKB-UniRule"/>
</dbReference>
<keyword evidence="4 8" id="KW-0694">RNA-binding</keyword>
<dbReference type="AlphaFoldDB" id="A0A949NI89"/>
<evidence type="ECO:0000256" key="4">
    <source>
        <dbReference type="ARBA" id="ARBA00022884"/>
    </source>
</evidence>
<evidence type="ECO:0000313" key="11">
    <source>
        <dbReference type="EMBL" id="MBU9737415.1"/>
    </source>
</evidence>
<comment type="similarity">
    <text evidence="5 8 10">Belongs to the PTH family.</text>
</comment>
<dbReference type="NCBIfam" id="TIGR00447">
    <property type="entry name" value="pth"/>
    <property type="match status" value="1"/>
</dbReference>
<protein>
    <recommendedName>
        <fullName evidence="7 8">Peptidyl-tRNA hydrolase</fullName>
        <shortName evidence="8">Pth</shortName>
        <ecNumber evidence="1 8">3.1.1.29</ecNumber>
    </recommendedName>
</protein>
<keyword evidence="8" id="KW-0963">Cytoplasm</keyword>
<dbReference type="SUPFAM" id="SSF53178">
    <property type="entry name" value="Peptidyl-tRNA hydrolase-like"/>
    <property type="match status" value="1"/>
</dbReference>
<reference evidence="11" key="1">
    <citation type="submission" date="2021-06" db="EMBL/GenBank/DDBJ databases">
        <title>Description of novel taxa of the family Lachnospiraceae.</title>
        <authorList>
            <person name="Chaplin A.V."/>
            <person name="Sokolova S.R."/>
            <person name="Pikina A.P."/>
            <person name="Korzhanova M."/>
            <person name="Belova V."/>
            <person name="Korostin D."/>
            <person name="Efimov B.A."/>
        </authorList>
    </citation>
    <scope>NUCLEOTIDE SEQUENCE</scope>
    <source>
        <strain evidence="11">ASD5720</strain>
    </source>
</reference>
<feature type="active site" description="Proton acceptor" evidence="8">
    <location>
        <position position="19"/>
    </location>
</feature>
<organism evidence="11 12">
    <name type="scientific">Diplocloster agilis</name>
    <dbReference type="NCBI Taxonomy" id="2850323"/>
    <lineage>
        <taxon>Bacteria</taxon>
        <taxon>Bacillati</taxon>
        <taxon>Bacillota</taxon>
        <taxon>Clostridia</taxon>
        <taxon>Lachnospirales</taxon>
        <taxon>Lachnospiraceae</taxon>
        <taxon>Diplocloster</taxon>
    </lineage>
</organism>
<feature type="binding site" evidence="8">
    <location>
        <position position="64"/>
    </location>
    <ligand>
        <name>tRNA</name>
        <dbReference type="ChEBI" id="CHEBI:17843"/>
    </ligand>
</feature>
<dbReference type="EMBL" id="JAHQCW010000020">
    <property type="protein sequence ID" value="MBU9737415.1"/>
    <property type="molecule type" value="Genomic_DNA"/>
</dbReference>
<dbReference type="HAMAP" id="MF_00083">
    <property type="entry name" value="Pept_tRNA_hydro_bact"/>
    <property type="match status" value="1"/>
</dbReference>
<feature type="binding site" evidence="8">
    <location>
        <position position="66"/>
    </location>
    <ligand>
        <name>tRNA</name>
        <dbReference type="ChEBI" id="CHEBI:17843"/>
    </ligand>
</feature>
<dbReference type="PANTHER" id="PTHR17224:SF1">
    <property type="entry name" value="PEPTIDYL-TRNA HYDROLASE"/>
    <property type="match status" value="1"/>
</dbReference>
<evidence type="ECO:0000313" key="12">
    <source>
        <dbReference type="Proteomes" id="UP000712157"/>
    </source>
</evidence>
<keyword evidence="3 8" id="KW-0378">Hydrolase</keyword>
<dbReference type="Pfam" id="PF01195">
    <property type="entry name" value="Pept_tRNA_hydro"/>
    <property type="match status" value="1"/>
</dbReference>
<evidence type="ECO:0000256" key="3">
    <source>
        <dbReference type="ARBA" id="ARBA00022801"/>
    </source>
</evidence>
<dbReference type="InterPro" id="IPR036416">
    <property type="entry name" value="Pept_tRNA_hydro_sf"/>
</dbReference>
<dbReference type="InterPro" id="IPR001328">
    <property type="entry name" value="Pept_tRNA_hydro"/>
</dbReference>
<accession>A0A949NI89</accession>
<comment type="subcellular location">
    <subcellularLocation>
        <location evidence="8">Cytoplasm</location>
    </subcellularLocation>
</comment>
<dbReference type="GO" id="GO:0005737">
    <property type="term" value="C:cytoplasm"/>
    <property type="evidence" value="ECO:0007669"/>
    <property type="project" value="UniProtKB-SubCell"/>
</dbReference>
<sequence>MYVIVGLGNPTLKYAKTRHNVGFDAVDLLGKMNHIAVNKRKFKGLTGQGKICGEQVVLVKPQTFMNLSGECVREVMDFYKVKPESGLVVLYDDIYIQPGELRIRQKGSAGGHNGMKNIIAHLKTQDFVRIRIGVGEKPEGMDLADYVLQRFPKAERAEVDDALLRSAKAVEEILSNNVEAAMNKYNQRKS</sequence>
<feature type="binding site" evidence="8">
    <location>
        <position position="14"/>
    </location>
    <ligand>
        <name>tRNA</name>
        <dbReference type="ChEBI" id="CHEBI:17843"/>
    </ligand>
</feature>
<dbReference type="GO" id="GO:0000049">
    <property type="term" value="F:tRNA binding"/>
    <property type="evidence" value="ECO:0007669"/>
    <property type="project" value="UniProtKB-UniRule"/>
</dbReference>
<dbReference type="FunFam" id="3.40.50.1470:FF:000001">
    <property type="entry name" value="Peptidyl-tRNA hydrolase"/>
    <property type="match status" value="1"/>
</dbReference>
<comment type="caution">
    <text evidence="11">The sequence shown here is derived from an EMBL/GenBank/DDBJ whole genome shotgun (WGS) entry which is preliminary data.</text>
</comment>
<dbReference type="GO" id="GO:0006515">
    <property type="term" value="P:protein quality control for misfolded or incompletely synthesized proteins"/>
    <property type="evidence" value="ECO:0007669"/>
    <property type="project" value="UniProtKB-UniRule"/>
</dbReference>
<gene>
    <name evidence="8 11" type="primary">pth</name>
    <name evidence="11" type="ORF">KTH89_12765</name>
</gene>
<evidence type="ECO:0000256" key="1">
    <source>
        <dbReference type="ARBA" id="ARBA00013260"/>
    </source>
</evidence>
<feature type="site" description="Stabilizes the basic form of H active site to accept a proton" evidence="8">
    <location>
        <position position="92"/>
    </location>
</feature>
<dbReference type="EC" id="3.1.1.29" evidence="1 8"/>
<dbReference type="InterPro" id="IPR018171">
    <property type="entry name" value="Pept_tRNA_hydro_CS"/>
</dbReference>
<name>A0A949NI89_9FIRM</name>
<evidence type="ECO:0000256" key="6">
    <source>
        <dbReference type="ARBA" id="ARBA00048707"/>
    </source>
</evidence>
<feature type="site" description="Discriminates between blocked and unblocked aminoacyl-tRNA" evidence="8">
    <location>
        <position position="9"/>
    </location>
</feature>
<dbReference type="Gene3D" id="3.40.50.1470">
    <property type="entry name" value="Peptidyl-tRNA hydrolase"/>
    <property type="match status" value="1"/>
</dbReference>